<reference evidence="1 2" key="1">
    <citation type="journal article" date="2020" name="Genomics">
        <title>Complete, high-quality genomes from long-read metagenomic sequencing of two wolf lichen thalli reveals enigmatic genome architecture.</title>
        <authorList>
            <person name="McKenzie S.K."/>
            <person name="Walston R.F."/>
            <person name="Allen J.L."/>
        </authorList>
    </citation>
    <scope>NUCLEOTIDE SEQUENCE [LARGE SCALE GENOMIC DNA]</scope>
    <source>
        <strain evidence="1">WasteWater2</strain>
    </source>
</reference>
<protein>
    <submittedName>
        <fullName evidence="1">Uncharacterized protein</fullName>
    </submittedName>
</protein>
<sequence>MPVQALLADEITAAGDLIMASNELKELDDETHCDCEFFRKYQLPCRDIWAQHQLFGTLKEEDFDRWTFMWEDSGFELYEGITSEYYERGIDGEIGAPARRRLDISGLSGGGVGQVWGGGRGKESSGGGSLRLWIWERR</sequence>
<dbReference type="GeneID" id="59284946"/>
<dbReference type="Proteomes" id="UP000578531">
    <property type="component" value="Unassembled WGS sequence"/>
</dbReference>
<keyword evidence="2" id="KW-1185">Reference proteome</keyword>
<dbReference type="RefSeq" id="XP_037168070.1">
    <property type="nucleotide sequence ID" value="XM_037305205.1"/>
</dbReference>
<organism evidence="1 2">
    <name type="scientific">Letharia columbiana</name>
    <dbReference type="NCBI Taxonomy" id="112416"/>
    <lineage>
        <taxon>Eukaryota</taxon>
        <taxon>Fungi</taxon>
        <taxon>Dikarya</taxon>
        <taxon>Ascomycota</taxon>
        <taxon>Pezizomycotina</taxon>
        <taxon>Lecanoromycetes</taxon>
        <taxon>OSLEUM clade</taxon>
        <taxon>Lecanoromycetidae</taxon>
        <taxon>Lecanorales</taxon>
        <taxon>Lecanorineae</taxon>
        <taxon>Parmeliaceae</taxon>
        <taxon>Letharia</taxon>
    </lineage>
</organism>
<evidence type="ECO:0000313" key="2">
    <source>
        <dbReference type="Proteomes" id="UP000578531"/>
    </source>
</evidence>
<comment type="caution">
    <text evidence="1">The sequence shown here is derived from an EMBL/GenBank/DDBJ whole genome shotgun (WGS) entry which is preliminary data.</text>
</comment>
<dbReference type="OrthoDB" id="5423491at2759"/>
<proteinExistence type="predicted"/>
<accession>A0A8H6G1P3</accession>
<evidence type="ECO:0000313" key="1">
    <source>
        <dbReference type="EMBL" id="KAF6238771.1"/>
    </source>
</evidence>
<gene>
    <name evidence="1" type="ORF">HO173_003278</name>
</gene>
<dbReference type="AlphaFoldDB" id="A0A8H6G1P3"/>
<dbReference type="EMBL" id="JACCJC010000008">
    <property type="protein sequence ID" value="KAF6238771.1"/>
    <property type="molecule type" value="Genomic_DNA"/>
</dbReference>
<name>A0A8H6G1P3_9LECA</name>